<comment type="caution">
    <text evidence="3">The sequence shown here is derived from an EMBL/GenBank/DDBJ whole genome shotgun (WGS) entry which is preliminary data.</text>
</comment>
<reference evidence="3" key="1">
    <citation type="submission" date="2014-01" db="EMBL/GenBank/DDBJ databases">
        <authorList>
            <person name="Brown-Elliot B."/>
            <person name="Wallace R."/>
            <person name="Lenaerts A."/>
            <person name="Ordway D."/>
            <person name="DeGroote M.A."/>
            <person name="Parker T."/>
            <person name="Sizemore C."/>
            <person name="Tallon L.J."/>
            <person name="Sadzewicz L.K."/>
            <person name="Sengamalay N."/>
            <person name="Fraser C.M."/>
            <person name="Hine E."/>
            <person name="Shefchek K.A."/>
            <person name="Das S.P."/>
            <person name="Tettelin H."/>
        </authorList>
    </citation>
    <scope>NUCLEOTIDE SEQUENCE [LARGE SCALE GENOMIC DNA]</scope>
    <source>
        <strain evidence="3">4042</strain>
    </source>
</reference>
<accession>X8EXX4</accession>
<evidence type="ECO:0000313" key="3">
    <source>
        <dbReference type="EMBL" id="EUA85006.1"/>
    </source>
</evidence>
<evidence type="ECO:0000313" key="2">
    <source>
        <dbReference type="EMBL" id="EUA78616.1"/>
    </source>
</evidence>
<dbReference type="EMBL" id="JAOB01000004">
    <property type="protein sequence ID" value="EUA78616.1"/>
    <property type="molecule type" value="Genomic_DNA"/>
</dbReference>
<proteinExistence type="predicted"/>
<protein>
    <submittedName>
        <fullName evidence="3">Uncharacterized protein</fullName>
    </submittedName>
</protein>
<evidence type="ECO:0000256" key="1">
    <source>
        <dbReference type="SAM" id="MobiDB-lite"/>
    </source>
</evidence>
<organism evidence="3">
    <name type="scientific">Mycobacterium xenopi 4042</name>
    <dbReference type="NCBI Taxonomy" id="1299334"/>
    <lineage>
        <taxon>Bacteria</taxon>
        <taxon>Bacillati</taxon>
        <taxon>Actinomycetota</taxon>
        <taxon>Actinomycetes</taxon>
        <taxon>Mycobacteriales</taxon>
        <taxon>Mycobacteriaceae</taxon>
        <taxon>Mycobacterium</taxon>
    </lineage>
</organism>
<name>X8EXX4_MYCXE</name>
<dbReference type="EMBL" id="JAOB01000002">
    <property type="protein sequence ID" value="EUA85006.1"/>
    <property type="molecule type" value="Genomic_DNA"/>
</dbReference>
<feature type="region of interest" description="Disordered" evidence="1">
    <location>
        <begin position="1"/>
        <end position="34"/>
    </location>
</feature>
<sequence length="69" mass="7754">MTPSAPSTGGWRRVGRARQVHRLRPGQPSPVLDQLLEPVPGGAVRQHERVDVHPAKANGRVAFELWQRW</sequence>
<dbReference type="AlphaFoldDB" id="X8EXX4"/>
<gene>
    <name evidence="2" type="ORF">I553_2906</name>
    <name evidence="3" type="ORF">I553_3793</name>
</gene>
<feature type="compositionally biased region" description="Basic residues" evidence="1">
    <location>
        <begin position="13"/>
        <end position="24"/>
    </location>
</feature>